<dbReference type="HOGENOM" id="CLU_2869195_0_0_1"/>
<gene>
    <name evidence="1" type="ORF">AG1IA_00225</name>
</gene>
<accession>L8XAS0</accession>
<organism evidence="1 2">
    <name type="scientific">Thanatephorus cucumeris (strain AG1-IA)</name>
    <name type="common">Rice sheath blight fungus</name>
    <name type="synonym">Rhizoctonia solani</name>
    <dbReference type="NCBI Taxonomy" id="983506"/>
    <lineage>
        <taxon>Eukaryota</taxon>
        <taxon>Fungi</taxon>
        <taxon>Dikarya</taxon>
        <taxon>Basidiomycota</taxon>
        <taxon>Agaricomycotina</taxon>
        <taxon>Agaricomycetes</taxon>
        <taxon>Cantharellales</taxon>
        <taxon>Ceratobasidiaceae</taxon>
        <taxon>Rhizoctonia</taxon>
        <taxon>Rhizoctonia solani AG-1</taxon>
    </lineage>
</organism>
<proteinExistence type="predicted"/>
<protein>
    <submittedName>
        <fullName evidence="1">Uncharacterized protein</fullName>
    </submittedName>
</protein>
<evidence type="ECO:0000313" key="1">
    <source>
        <dbReference type="EMBL" id="ELU45764.1"/>
    </source>
</evidence>
<dbReference type="EMBL" id="AFRT01000039">
    <property type="protein sequence ID" value="ELU45764.1"/>
    <property type="molecule type" value="Genomic_DNA"/>
</dbReference>
<comment type="caution">
    <text evidence="1">The sequence shown here is derived from an EMBL/GenBank/DDBJ whole genome shotgun (WGS) entry which is preliminary data.</text>
</comment>
<dbReference type="AlphaFoldDB" id="L8XAS0"/>
<name>L8XAS0_THACA</name>
<dbReference type="Proteomes" id="UP000011668">
    <property type="component" value="Unassembled WGS sequence"/>
</dbReference>
<evidence type="ECO:0000313" key="2">
    <source>
        <dbReference type="Proteomes" id="UP000011668"/>
    </source>
</evidence>
<reference evidence="1 2" key="1">
    <citation type="journal article" date="2013" name="Nat. Commun.">
        <title>The evolution and pathogenic mechanisms of the rice sheath blight pathogen.</title>
        <authorList>
            <person name="Zheng A."/>
            <person name="Lin R."/>
            <person name="Xu L."/>
            <person name="Qin P."/>
            <person name="Tang C."/>
            <person name="Ai P."/>
            <person name="Zhang D."/>
            <person name="Liu Y."/>
            <person name="Sun Z."/>
            <person name="Feng H."/>
            <person name="Wang Y."/>
            <person name="Chen Y."/>
            <person name="Liang X."/>
            <person name="Fu R."/>
            <person name="Li Q."/>
            <person name="Zhang J."/>
            <person name="Yu X."/>
            <person name="Xie Z."/>
            <person name="Ding L."/>
            <person name="Guan P."/>
            <person name="Tang J."/>
            <person name="Liang Y."/>
            <person name="Wang S."/>
            <person name="Deng Q."/>
            <person name="Li S."/>
            <person name="Zhu J."/>
            <person name="Wang L."/>
            <person name="Liu H."/>
            <person name="Li P."/>
        </authorList>
    </citation>
    <scope>NUCLEOTIDE SEQUENCE [LARGE SCALE GENOMIC DNA]</scope>
    <source>
        <strain evidence="2">AG-1 IA</strain>
    </source>
</reference>
<keyword evidence="2" id="KW-1185">Reference proteome</keyword>
<sequence length="64" mass="7211">MLFVAALRRFKCPTARLNNSKGKGCIAITKLTAFPLDQRAQKAFTSFDYPSNLLYQLPNTLRSC</sequence>